<dbReference type="EMBL" id="CH473972">
    <property type="protein sequence ID" value="EDL92613.1"/>
    <property type="molecule type" value="Genomic_DNA"/>
</dbReference>
<proteinExistence type="predicted"/>
<sequence>MGCRQQEHHFIQILLCGLVFGRTEDEFRNYPDIQIQMCDFHQIVLLRCLPFFLNIQ</sequence>
<protein>
    <submittedName>
        <fullName evidence="1">RCG51312</fullName>
    </submittedName>
</protein>
<accession>A6IZD5</accession>
<reference evidence="2" key="1">
    <citation type="submission" date="2005-09" db="EMBL/GenBank/DDBJ databases">
        <authorList>
            <person name="Mural R.J."/>
            <person name="Li P.W."/>
            <person name="Adams M.D."/>
            <person name="Amanatides P.G."/>
            <person name="Baden-Tillson H."/>
            <person name="Barnstead M."/>
            <person name="Chin S.H."/>
            <person name="Dew I."/>
            <person name="Evans C.A."/>
            <person name="Ferriera S."/>
            <person name="Flanigan M."/>
            <person name="Fosler C."/>
            <person name="Glodek A."/>
            <person name="Gu Z."/>
            <person name="Holt R.A."/>
            <person name="Jennings D."/>
            <person name="Kraft C.L."/>
            <person name="Lu F."/>
            <person name="Nguyen T."/>
            <person name="Nusskern D.R."/>
            <person name="Pfannkoch C.M."/>
            <person name="Sitter C."/>
            <person name="Sutton G.G."/>
            <person name="Venter J.C."/>
            <person name="Wang Z."/>
            <person name="Woodage T."/>
            <person name="Zheng X.H."/>
            <person name="Zhong F."/>
        </authorList>
    </citation>
    <scope>NUCLEOTIDE SEQUENCE [LARGE SCALE GENOMIC DNA]</scope>
    <source>
        <strain>BN</strain>
        <strain evidence="2">Sprague-Dawley</strain>
    </source>
</reference>
<name>A6IZD5_RAT</name>
<organism evidence="1 2">
    <name type="scientific">Rattus norvegicus</name>
    <name type="common">Rat</name>
    <dbReference type="NCBI Taxonomy" id="10116"/>
    <lineage>
        <taxon>Eukaryota</taxon>
        <taxon>Metazoa</taxon>
        <taxon>Chordata</taxon>
        <taxon>Craniata</taxon>
        <taxon>Vertebrata</taxon>
        <taxon>Euteleostomi</taxon>
        <taxon>Mammalia</taxon>
        <taxon>Eutheria</taxon>
        <taxon>Euarchontoglires</taxon>
        <taxon>Glires</taxon>
        <taxon>Rodentia</taxon>
        <taxon>Myomorpha</taxon>
        <taxon>Muroidea</taxon>
        <taxon>Muridae</taxon>
        <taxon>Murinae</taxon>
        <taxon>Rattus</taxon>
    </lineage>
</organism>
<dbReference type="AlphaFoldDB" id="A6IZD5"/>
<evidence type="ECO:0000313" key="1">
    <source>
        <dbReference type="EMBL" id="EDL92613.1"/>
    </source>
</evidence>
<evidence type="ECO:0000313" key="2">
    <source>
        <dbReference type="Proteomes" id="UP000234681"/>
    </source>
</evidence>
<gene>
    <name evidence="1" type="ORF">rCG_51312</name>
</gene>
<dbReference type="Proteomes" id="UP000234681">
    <property type="component" value="Chromosome 19"/>
</dbReference>